<dbReference type="AlphaFoldDB" id="A0A5K3F1R3"/>
<reference evidence="1" key="1">
    <citation type="submission" date="2019-11" db="UniProtKB">
        <authorList>
            <consortium name="WormBaseParasite"/>
        </authorList>
    </citation>
    <scope>IDENTIFICATION</scope>
</reference>
<sequence>MAALQRIASMDCLGDVGRNAHNPLTKNPIHNANPPLHYYYHHYGNTIRDHCPVVLDEMKCLDKEKMRWWLSVLDLVGKWYAEHPACGEGGAEHQFGALPLPPARVLSGPHCALARLISLAHNAVAVTRSKEFNSSSTPREDMEQMLLTVWVAVRQTCDLLRQTSTSQTSACFSPKRQLQQEDKPKNLMFLVFHLVAQDWICHALFSIALKYEQINTPDDRPLSRTGSCLRQSVNLKSTITLFSHVMSFQRITVRDLQASEALWLAHVEDMYRQLCRVNPIRARLFYQRNVCDLPLPHDELHSKVTDGTADKSFGTCGLPVHSIRLLQTKSVGT</sequence>
<proteinExistence type="predicted"/>
<organism evidence="1">
    <name type="scientific">Mesocestoides corti</name>
    <name type="common">Flatworm</name>
    <dbReference type="NCBI Taxonomy" id="53468"/>
    <lineage>
        <taxon>Eukaryota</taxon>
        <taxon>Metazoa</taxon>
        <taxon>Spiralia</taxon>
        <taxon>Lophotrochozoa</taxon>
        <taxon>Platyhelminthes</taxon>
        <taxon>Cestoda</taxon>
        <taxon>Eucestoda</taxon>
        <taxon>Cyclophyllidea</taxon>
        <taxon>Mesocestoididae</taxon>
        <taxon>Mesocestoides</taxon>
    </lineage>
</organism>
<dbReference type="WBParaSite" id="MCU_004859-RA">
    <property type="protein sequence ID" value="MCU_004859-RA"/>
    <property type="gene ID" value="MCU_004859"/>
</dbReference>
<name>A0A5K3F1R3_MESCO</name>
<evidence type="ECO:0000313" key="1">
    <source>
        <dbReference type="WBParaSite" id="MCU_004859-RA"/>
    </source>
</evidence>
<protein>
    <submittedName>
        <fullName evidence="1">E3 ubiquitin-protein ligase</fullName>
    </submittedName>
</protein>
<accession>A0A5K3F1R3</accession>